<name>H2AXN5_KAZAF</name>
<dbReference type="FunCoup" id="H2AXN5">
    <property type="interactions" value="994"/>
</dbReference>
<dbReference type="InterPro" id="IPR045114">
    <property type="entry name" value="Csn12-like"/>
</dbReference>
<dbReference type="InterPro" id="IPR036388">
    <property type="entry name" value="WH-like_DNA-bd_sf"/>
</dbReference>
<comment type="similarity">
    <text evidence="1">Belongs to the CSN12 family.</text>
</comment>
<dbReference type="GO" id="GO:0000398">
    <property type="term" value="P:mRNA splicing, via spliceosome"/>
    <property type="evidence" value="ECO:0007669"/>
    <property type="project" value="EnsemblFungi"/>
</dbReference>
<organism evidence="3 4">
    <name type="scientific">Kazachstania africana (strain ATCC 22294 / BCRC 22015 / CBS 2517 / CECT 1963 / NBRC 1671 / NRRL Y-8276)</name>
    <name type="common">Yeast</name>
    <name type="synonym">Kluyveromyces africanus</name>
    <dbReference type="NCBI Taxonomy" id="1071382"/>
    <lineage>
        <taxon>Eukaryota</taxon>
        <taxon>Fungi</taxon>
        <taxon>Dikarya</taxon>
        <taxon>Ascomycota</taxon>
        <taxon>Saccharomycotina</taxon>
        <taxon>Saccharomycetes</taxon>
        <taxon>Saccharomycetales</taxon>
        <taxon>Saccharomycetaceae</taxon>
        <taxon>Kazachstania</taxon>
    </lineage>
</organism>
<gene>
    <name evidence="3" type="primary">KAFR0G01020</name>
    <name evidence="3" type="ORF">KAFR_0G01020</name>
</gene>
<dbReference type="STRING" id="1071382.H2AXN5"/>
<evidence type="ECO:0000313" key="4">
    <source>
        <dbReference type="Proteomes" id="UP000005220"/>
    </source>
</evidence>
<dbReference type="GO" id="GO:0003690">
    <property type="term" value="F:double-stranded DNA binding"/>
    <property type="evidence" value="ECO:0007669"/>
    <property type="project" value="InterPro"/>
</dbReference>
<dbReference type="PANTHER" id="PTHR12732">
    <property type="entry name" value="UNCHARACTERIZED PROTEASOME COMPONENT REGION PCI-CONTAINING"/>
    <property type="match status" value="1"/>
</dbReference>
<dbReference type="GO" id="GO:0071444">
    <property type="term" value="P:cellular response to pheromone"/>
    <property type="evidence" value="ECO:0007669"/>
    <property type="project" value="EnsemblFungi"/>
</dbReference>
<dbReference type="PROSITE" id="PS50250">
    <property type="entry name" value="PCI"/>
    <property type="match status" value="1"/>
</dbReference>
<proteinExistence type="inferred from homology"/>
<dbReference type="Pfam" id="PF01399">
    <property type="entry name" value="PCI"/>
    <property type="match status" value="1"/>
</dbReference>
<dbReference type="EMBL" id="HE650827">
    <property type="protein sequence ID" value="CCF59135.1"/>
    <property type="molecule type" value="Genomic_DNA"/>
</dbReference>
<dbReference type="PANTHER" id="PTHR12732:SF0">
    <property type="entry name" value="PCI DOMAIN-CONTAINING PROTEIN 2"/>
    <property type="match status" value="1"/>
</dbReference>
<dbReference type="RefSeq" id="XP_003958270.1">
    <property type="nucleotide sequence ID" value="XM_003958221.1"/>
</dbReference>
<dbReference type="GO" id="GO:0000747">
    <property type="term" value="P:conjugation with cellular fusion"/>
    <property type="evidence" value="ECO:0007669"/>
    <property type="project" value="EnsemblFungi"/>
</dbReference>
<dbReference type="eggNOG" id="KOG2688">
    <property type="taxonomic scope" value="Eukaryota"/>
</dbReference>
<evidence type="ECO:0000256" key="1">
    <source>
        <dbReference type="ARBA" id="ARBA00025771"/>
    </source>
</evidence>
<evidence type="ECO:0000259" key="2">
    <source>
        <dbReference type="PROSITE" id="PS50250"/>
    </source>
</evidence>
<sequence>MNFVEVGQYFKHRYYDENLIKFLSCKYCNLEETIFTLDHASENEKLKELFKVTMEIKKDMNAFELKKKKKLNARVAHYKKTYSSIELQLKLMNRIAERETNWIVYPLLHVASGLLKVTLELSKRLRTPEFNESCGRSIHRCFTICLNDRNPKLNENKKIGIYVFANLEFKIYHELNNMDMVRNLIKVLKSRDSGNEIPSLRESLAIKYNSNIVTFNYFMGKYYTCVENDFTQGYKYLMDALLECTVRDKKQINKILVLLIPCAIISRKVYPNFETVERFQKDDVIPKLYKPIVECLLNGNLDKFEKVINNETVEIFILKNGLYVAINLIRELVFLKLIKTAVMQIENKAVVSLRYIATAYKKSLHLQNTDEESLLNELECLLANLISKKLVKGYLSHSNRCIVLSKAEPFPKQVLA</sequence>
<evidence type="ECO:0000313" key="3">
    <source>
        <dbReference type="EMBL" id="CCF59135.1"/>
    </source>
</evidence>
<dbReference type="SMART" id="SM00753">
    <property type="entry name" value="PAM"/>
    <property type="match status" value="1"/>
</dbReference>
<dbReference type="GO" id="GO:0003723">
    <property type="term" value="F:RNA binding"/>
    <property type="evidence" value="ECO:0007669"/>
    <property type="project" value="InterPro"/>
</dbReference>
<protein>
    <recommendedName>
        <fullName evidence="2">PCI domain-containing protein</fullName>
    </recommendedName>
</protein>
<dbReference type="Gene3D" id="1.10.10.10">
    <property type="entry name" value="Winged helix-like DNA-binding domain superfamily/Winged helix DNA-binding domain"/>
    <property type="match status" value="1"/>
</dbReference>
<dbReference type="OrthoDB" id="10252687at2759"/>
<dbReference type="InterPro" id="IPR000717">
    <property type="entry name" value="PCI_dom"/>
</dbReference>
<feature type="domain" description="PCI" evidence="2">
    <location>
        <begin position="213"/>
        <end position="409"/>
    </location>
</feature>
<dbReference type="InParanoid" id="H2AXN5"/>
<keyword evidence="4" id="KW-1185">Reference proteome</keyword>
<dbReference type="GO" id="GO:0000791">
    <property type="term" value="C:euchromatin"/>
    <property type="evidence" value="ECO:0007669"/>
    <property type="project" value="EnsemblFungi"/>
</dbReference>
<dbReference type="Proteomes" id="UP000005220">
    <property type="component" value="Chromosome 7"/>
</dbReference>
<reference evidence="3 4" key="1">
    <citation type="journal article" date="2011" name="Proc. Natl. Acad. Sci. U.S.A.">
        <title>Evolutionary erosion of yeast sex chromosomes by mating-type switching accidents.</title>
        <authorList>
            <person name="Gordon J.L."/>
            <person name="Armisen D."/>
            <person name="Proux-Wera E."/>
            <person name="Oheigeartaigh S.S."/>
            <person name="Byrne K.P."/>
            <person name="Wolfe K.H."/>
        </authorList>
    </citation>
    <scope>NUCLEOTIDE SEQUENCE [LARGE SCALE GENOMIC DNA]</scope>
    <source>
        <strain evidence="4">ATCC 22294 / BCRC 22015 / CBS 2517 / CECT 1963 / NBRC 1671 / NRRL Y-8276</strain>
    </source>
</reference>
<dbReference type="GeneID" id="13884626"/>
<dbReference type="HOGENOM" id="CLU_031567_2_1_1"/>
<accession>H2AXN5</accession>
<dbReference type="AlphaFoldDB" id="H2AXN5"/>
<dbReference type="KEGG" id="kaf:KAFR_0G01020"/>